<reference evidence="3" key="1">
    <citation type="submission" date="2018-02" db="EMBL/GenBank/DDBJ databases">
        <authorList>
            <person name="O'Hara-Hanley K."/>
            <person name="Soby S."/>
        </authorList>
    </citation>
    <scope>NUCLEOTIDE SEQUENCE [LARGE SCALE GENOMIC DNA]</scope>
    <source>
        <strain evidence="3">MWU14-2602</strain>
    </source>
</reference>
<keyword evidence="3" id="KW-1185">Reference proteome</keyword>
<dbReference type="RefSeq" id="WP_103902597.1">
    <property type="nucleotide sequence ID" value="NZ_PQWB01000036.1"/>
</dbReference>
<organism evidence="2 3">
    <name type="scientific">Chromobacterium alticapitis</name>
    <dbReference type="NCBI Taxonomy" id="2073169"/>
    <lineage>
        <taxon>Bacteria</taxon>
        <taxon>Pseudomonadati</taxon>
        <taxon>Pseudomonadota</taxon>
        <taxon>Betaproteobacteria</taxon>
        <taxon>Neisseriales</taxon>
        <taxon>Chromobacteriaceae</taxon>
        <taxon>Chromobacterium</taxon>
    </lineage>
</organism>
<name>A0A2S5DGH8_9NEIS</name>
<evidence type="ECO:0000313" key="2">
    <source>
        <dbReference type="EMBL" id="POZ62193.1"/>
    </source>
</evidence>
<gene>
    <name evidence="2" type="ORF">C2I19_10270</name>
</gene>
<comment type="caution">
    <text evidence="2">The sequence shown here is derived from an EMBL/GenBank/DDBJ whole genome shotgun (WGS) entry which is preliminary data.</text>
</comment>
<feature type="chain" id="PRO_5015523038" evidence="1">
    <location>
        <begin position="24"/>
        <end position="68"/>
    </location>
</feature>
<keyword evidence="1" id="KW-0732">Signal</keyword>
<accession>A0A2S5DGH8</accession>
<feature type="signal peptide" evidence="1">
    <location>
        <begin position="1"/>
        <end position="23"/>
    </location>
</feature>
<dbReference type="AlphaFoldDB" id="A0A2S5DGH8"/>
<proteinExistence type="predicted"/>
<protein>
    <submittedName>
        <fullName evidence="2">Uncharacterized protein</fullName>
    </submittedName>
</protein>
<dbReference type="EMBL" id="PQWB01000036">
    <property type="protein sequence ID" value="POZ62193.1"/>
    <property type="molecule type" value="Genomic_DNA"/>
</dbReference>
<evidence type="ECO:0000256" key="1">
    <source>
        <dbReference type="SAM" id="SignalP"/>
    </source>
</evidence>
<sequence>MSFLSIHAVAACCLCLYVNASQAANATPSPLFKCDSHSLDPRCPPDCANFPNDPRCPRPQQPAASAAQ</sequence>
<evidence type="ECO:0000313" key="3">
    <source>
        <dbReference type="Proteomes" id="UP000237082"/>
    </source>
</evidence>
<dbReference type="Proteomes" id="UP000237082">
    <property type="component" value="Unassembled WGS sequence"/>
</dbReference>